<evidence type="ECO:0000313" key="4">
    <source>
        <dbReference type="Proteomes" id="UP000186102"/>
    </source>
</evidence>
<dbReference type="PROSITE" id="PS51494">
    <property type="entry name" value="SPOIVB"/>
    <property type="match status" value="1"/>
</dbReference>
<reference evidence="3 4" key="1">
    <citation type="submission" date="2016-09" db="EMBL/GenBank/DDBJ databases">
        <title>Complete genome of Desulfosporosinus sp. OL.</title>
        <authorList>
            <person name="Mardanov A."/>
            <person name="Beletsky A."/>
            <person name="Panova A."/>
            <person name="Karnachuk O."/>
            <person name="Ravin N."/>
        </authorList>
    </citation>
    <scope>NUCLEOTIDE SEQUENCE [LARGE SCALE GENOMIC DNA]</scope>
    <source>
        <strain evidence="3 4">OL</strain>
    </source>
</reference>
<accession>A0A1Q8QXV9</accession>
<keyword evidence="1" id="KW-0812">Transmembrane</keyword>
<proteinExistence type="predicted"/>
<name>A0A1Q8QXV9_9FIRM</name>
<gene>
    <name evidence="3" type="ORF">DSOL_1780</name>
</gene>
<evidence type="ECO:0000259" key="2">
    <source>
        <dbReference type="PROSITE" id="PS51494"/>
    </source>
</evidence>
<evidence type="ECO:0000313" key="3">
    <source>
        <dbReference type="EMBL" id="OLN32174.1"/>
    </source>
</evidence>
<keyword evidence="4" id="KW-1185">Reference proteome</keyword>
<dbReference type="SUPFAM" id="SSF50156">
    <property type="entry name" value="PDZ domain-like"/>
    <property type="match status" value="1"/>
</dbReference>
<keyword evidence="1" id="KW-0472">Membrane</keyword>
<sequence length="442" mass="48795">MRKREEKKKNGENRVEDDKRVKKKSVLVFVSLLFCTFLCMNPSFQQLVEFPEQYQVSQMEPQLNGFWSRIIKVEKIPSSNQIVSVASGKLSNSIGSEKLEVAYKLFGIFPLRSGEVEVMKPMKLIPGGQSIGVTLQTKGVMVVGQAPVVDKSGRKTFPAKDAGIEVGDILLKINNQEVRSDQDVSNAVHLAGEQKGSANVLFKHQDQILEKIVRPIFCVETGRYRMGLFVRDEAAGVGTLSFLDPESKQYGALGHVITDADTNQKIEIFNGKIIASSIYAIEKGKRGHPGEKIGSFVSNSSFMGSIEKNTMTGIFGKMSGAVVNPYFKEAISVGWESEVKVGPAKIYTVIQGEKIEEFNVNIDRVMHNRTDSKNMIVRVTDPRLLDITGGIIQGMSGSPIVQDGKLIGAVTHVFVNDSQRGYGVFIQNMLNETRQLEKNEAA</sequence>
<dbReference type="InterPro" id="IPR014219">
    <property type="entry name" value="SpoIVB"/>
</dbReference>
<comment type="caution">
    <text evidence="3">The sequence shown here is derived from an EMBL/GenBank/DDBJ whole genome shotgun (WGS) entry which is preliminary data.</text>
</comment>
<evidence type="ECO:0000256" key="1">
    <source>
        <dbReference type="SAM" id="Phobius"/>
    </source>
</evidence>
<dbReference type="InterPro" id="IPR036034">
    <property type="entry name" value="PDZ_sf"/>
</dbReference>
<dbReference type="Gene3D" id="2.30.42.10">
    <property type="match status" value="1"/>
</dbReference>
<dbReference type="InterPro" id="IPR008763">
    <property type="entry name" value="Peptidase_S55"/>
</dbReference>
<dbReference type="EMBL" id="MLBF01000010">
    <property type="protein sequence ID" value="OLN32174.1"/>
    <property type="molecule type" value="Genomic_DNA"/>
</dbReference>
<protein>
    <submittedName>
        <fullName evidence="3">Stage IV sporulation protein B</fullName>
    </submittedName>
</protein>
<dbReference type="AlphaFoldDB" id="A0A1Q8QXV9"/>
<dbReference type="Pfam" id="PF17820">
    <property type="entry name" value="PDZ_6"/>
    <property type="match status" value="1"/>
</dbReference>
<dbReference type="SUPFAM" id="SSF50494">
    <property type="entry name" value="Trypsin-like serine proteases"/>
    <property type="match status" value="1"/>
</dbReference>
<dbReference type="Pfam" id="PF05580">
    <property type="entry name" value="Peptidase_S55"/>
    <property type="match status" value="1"/>
</dbReference>
<dbReference type="Proteomes" id="UP000186102">
    <property type="component" value="Unassembled WGS sequence"/>
</dbReference>
<dbReference type="InterPro" id="IPR041489">
    <property type="entry name" value="PDZ_6"/>
</dbReference>
<keyword evidence="1" id="KW-1133">Transmembrane helix</keyword>
<dbReference type="InterPro" id="IPR009003">
    <property type="entry name" value="Peptidase_S1_PA"/>
</dbReference>
<feature type="transmembrane region" description="Helical" evidence="1">
    <location>
        <begin position="26"/>
        <end position="44"/>
    </location>
</feature>
<organism evidence="3 4">
    <name type="scientific">Desulfosporosinus metallidurans</name>
    <dbReference type="NCBI Taxonomy" id="1888891"/>
    <lineage>
        <taxon>Bacteria</taxon>
        <taxon>Bacillati</taxon>
        <taxon>Bacillota</taxon>
        <taxon>Clostridia</taxon>
        <taxon>Eubacteriales</taxon>
        <taxon>Desulfitobacteriaceae</taxon>
        <taxon>Desulfosporosinus</taxon>
    </lineage>
</organism>
<feature type="domain" description="Peptidase S55" evidence="2">
    <location>
        <begin position="207"/>
        <end position="442"/>
    </location>
</feature>
<dbReference type="NCBIfam" id="TIGR02860">
    <property type="entry name" value="spore_IV_B"/>
    <property type="match status" value="1"/>
</dbReference>
<dbReference type="STRING" id="1888891.DSOL_1780"/>